<reference evidence="3" key="1">
    <citation type="submission" date="2022-11" db="EMBL/GenBank/DDBJ databases">
        <title>Identification and genomic analyses of a novel endophytic actinobacterium Streptomyces endophytica sp. nov. with potential for biocontrol of Yam anthracnose.</title>
        <authorList>
            <person name="Huang X."/>
        </authorList>
    </citation>
    <scope>NUCLEOTIDE SEQUENCE</scope>
    <source>
        <strain evidence="3">HNM0140</strain>
    </source>
</reference>
<gene>
    <name evidence="3" type="ORF">OJ254_19200</name>
</gene>
<accession>A0ABY6PE09</accession>
<dbReference type="PROSITE" id="PS51257">
    <property type="entry name" value="PROKAR_LIPOPROTEIN"/>
    <property type="match status" value="1"/>
</dbReference>
<feature type="region of interest" description="Disordered" evidence="1">
    <location>
        <begin position="90"/>
        <end position="127"/>
    </location>
</feature>
<proteinExistence type="predicted"/>
<feature type="signal peptide" evidence="2">
    <location>
        <begin position="1"/>
        <end position="36"/>
    </location>
</feature>
<dbReference type="Proteomes" id="UP001164959">
    <property type="component" value="Chromosome"/>
</dbReference>
<keyword evidence="4" id="KW-1185">Reference proteome</keyword>
<evidence type="ECO:0000256" key="2">
    <source>
        <dbReference type="SAM" id="SignalP"/>
    </source>
</evidence>
<organism evidence="3 4">
    <name type="scientific">Streptomyces endophytica</name>
    <dbReference type="NCBI Taxonomy" id="2991496"/>
    <lineage>
        <taxon>Bacteria</taxon>
        <taxon>Bacillati</taxon>
        <taxon>Actinomycetota</taxon>
        <taxon>Actinomycetes</taxon>
        <taxon>Kitasatosporales</taxon>
        <taxon>Streptomycetaceae</taxon>
        <taxon>Streptomyces</taxon>
    </lineage>
</organism>
<sequence>MNDRRGPGRSPRPRGTRALFAAVTAVTALTAATACAGGPAAAPGATASRPASASRTLEGVWRMDGYGTLVTIKGRSLRTYETTAVSCLPGAVTGTRAGGPDARGRSRFTVPDSAPLTVARTAPAVPG</sequence>
<dbReference type="EMBL" id="CP110636">
    <property type="protein sequence ID" value="UZJ32016.1"/>
    <property type="molecule type" value="Genomic_DNA"/>
</dbReference>
<evidence type="ECO:0000256" key="1">
    <source>
        <dbReference type="SAM" id="MobiDB-lite"/>
    </source>
</evidence>
<evidence type="ECO:0000313" key="4">
    <source>
        <dbReference type="Proteomes" id="UP001164959"/>
    </source>
</evidence>
<feature type="region of interest" description="Disordered" evidence="1">
    <location>
        <begin position="36"/>
        <end position="55"/>
    </location>
</feature>
<dbReference type="RefSeq" id="WP_265363307.1">
    <property type="nucleotide sequence ID" value="NZ_CP110636.1"/>
</dbReference>
<keyword evidence="2" id="KW-0732">Signal</keyword>
<feature type="chain" id="PRO_5047390886" evidence="2">
    <location>
        <begin position="37"/>
        <end position="127"/>
    </location>
</feature>
<name>A0ABY6PE09_9ACTN</name>
<evidence type="ECO:0000313" key="3">
    <source>
        <dbReference type="EMBL" id="UZJ32016.1"/>
    </source>
</evidence>
<protein>
    <submittedName>
        <fullName evidence="3">Uncharacterized protein</fullName>
    </submittedName>
</protein>